<dbReference type="HOGENOM" id="CLU_3228468_0_0_11"/>
<dbReference type="EMBL" id="AWSE01000051">
    <property type="protein sequence ID" value="ERH24738.1"/>
    <property type="molecule type" value="Genomic_DNA"/>
</dbReference>
<evidence type="ECO:0000256" key="1">
    <source>
        <dbReference type="SAM" id="MobiDB-lite"/>
    </source>
</evidence>
<feature type="region of interest" description="Disordered" evidence="1">
    <location>
        <begin position="10"/>
        <end position="43"/>
    </location>
</feature>
<dbReference type="AlphaFoldDB" id="U1RYK0"/>
<proteinExistence type="predicted"/>
<organism evidence="2 3">
    <name type="scientific">Actinomyces johnsonii F0542</name>
    <dbReference type="NCBI Taxonomy" id="1321818"/>
    <lineage>
        <taxon>Bacteria</taxon>
        <taxon>Bacillati</taxon>
        <taxon>Actinomycetota</taxon>
        <taxon>Actinomycetes</taxon>
        <taxon>Actinomycetales</taxon>
        <taxon>Actinomycetaceae</taxon>
        <taxon>Actinomyces</taxon>
    </lineage>
</organism>
<evidence type="ECO:0000313" key="2">
    <source>
        <dbReference type="EMBL" id="ERH24738.1"/>
    </source>
</evidence>
<sequence>MNQAVLAAFVKPSGPADPDGKGPVVPTPVTKLLTEPSPAQEIA</sequence>
<dbReference type="Proteomes" id="UP000016536">
    <property type="component" value="Unassembled WGS sequence"/>
</dbReference>
<comment type="caution">
    <text evidence="2">The sequence shown here is derived from an EMBL/GenBank/DDBJ whole genome shotgun (WGS) entry which is preliminary data.</text>
</comment>
<protein>
    <submittedName>
        <fullName evidence="2">Uncharacterized protein</fullName>
    </submittedName>
</protein>
<evidence type="ECO:0000313" key="3">
    <source>
        <dbReference type="Proteomes" id="UP000016536"/>
    </source>
</evidence>
<accession>U1RYK0</accession>
<name>U1RYK0_9ACTO</name>
<reference evidence="2 3" key="1">
    <citation type="submission" date="2013-08" db="EMBL/GenBank/DDBJ databases">
        <authorList>
            <person name="Weinstock G."/>
            <person name="Sodergren E."/>
            <person name="Wylie T."/>
            <person name="Fulton L."/>
            <person name="Fulton R."/>
            <person name="Fronick C."/>
            <person name="O'Laughlin M."/>
            <person name="Godfrey J."/>
            <person name="Miner T."/>
            <person name="Herter B."/>
            <person name="Appelbaum E."/>
            <person name="Cordes M."/>
            <person name="Lek S."/>
            <person name="Wollam A."/>
            <person name="Pepin K.H."/>
            <person name="Palsikar V.B."/>
            <person name="Mitreva M."/>
            <person name="Wilson R.K."/>
        </authorList>
    </citation>
    <scope>NUCLEOTIDE SEQUENCE [LARGE SCALE GENOMIC DNA]</scope>
    <source>
        <strain evidence="2 3">F0542</strain>
    </source>
</reference>
<keyword evidence="3" id="KW-1185">Reference proteome</keyword>
<gene>
    <name evidence="2" type="ORF">HMPREF1979_01071</name>
</gene>